<protein>
    <submittedName>
        <fullName evidence="1">(Mediterranean fruit fly) hypothetical protein</fullName>
    </submittedName>
</protein>
<proteinExistence type="predicted"/>
<organism evidence="1 2">
    <name type="scientific">Ceratitis capitata</name>
    <name type="common">Mediterranean fruit fly</name>
    <name type="synonym">Tephritis capitata</name>
    <dbReference type="NCBI Taxonomy" id="7213"/>
    <lineage>
        <taxon>Eukaryota</taxon>
        <taxon>Metazoa</taxon>
        <taxon>Ecdysozoa</taxon>
        <taxon>Arthropoda</taxon>
        <taxon>Hexapoda</taxon>
        <taxon>Insecta</taxon>
        <taxon>Pterygota</taxon>
        <taxon>Neoptera</taxon>
        <taxon>Endopterygota</taxon>
        <taxon>Diptera</taxon>
        <taxon>Brachycera</taxon>
        <taxon>Muscomorpha</taxon>
        <taxon>Tephritoidea</taxon>
        <taxon>Tephritidae</taxon>
        <taxon>Ceratitis</taxon>
        <taxon>Ceratitis</taxon>
    </lineage>
</organism>
<dbReference type="EMBL" id="CAJHJT010000001">
    <property type="protein sequence ID" value="CAD6991053.1"/>
    <property type="molecule type" value="Genomic_DNA"/>
</dbReference>
<sequence>MALAEHLPQNYVLFYRKRKSEKDKWFANSRSAKGKNVEMLLMTAFSLDTCVGHVCMLHAIHVDLRARIKCIVKVKKTRLYYVIETSTALSENSSRTVER</sequence>
<name>A0A811U0N1_CERCA</name>
<evidence type="ECO:0000313" key="2">
    <source>
        <dbReference type="Proteomes" id="UP000606786"/>
    </source>
</evidence>
<reference evidence="1" key="1">
    <citation type="submission" date="2020-11" db="EMBL/GenBank/DDBJ databases">
        <authorList>
            <person name="Whitehead M."/>
        </authorList>
    </citation>
    <scope>NUCLEOTIDE SEQUENCE</scope>
    <source>
        <strain evidence="1">EGII</strain>
    </source>
</reference>
<evidence type="ECO:0000313" key="1">
    <source>
        <dbReference type="EMBL" id="CAD6991053.1"/>
    </source>
</evidence>
<comment type="caution">
    <text evidence="1">The sequence shown here is derived from an EMBL/GenBank/DDBJ whole genome shotgun (WGS) entry which is preliminary data.</text>
</comment>
<dbReference type="Proteomes" id="UP000606786">
    <property type="component" value="Unassembled WGS sequence"/>
</dbReference>
<accession>A0A811U0N1</accession>
<dbReference type="AlphaFoldDB" id="A0A811U0N1"/>
<keyword evidence="2" id="KW-1185">Reference proteome</keyword>
<gene>
    <name evidence="1" type="ORF">CCAP1982_LOCUS2</name>
</gene>